<dbReference type="Pfam" id="PF12571">
    <property type="entry name" value="Phage_tail_fib"/>
    <property type="match status" value="1"/>
</dbReference>
<dbReference type="EMBL" id="DAAGOZ010000027">
    <property type="protein sequence ID" value="HAB3965907.1"/>
    <property type="molecule type" value="Genomic_DNA"/>
</dbReference>
<dbReference type="InterPro" id="IPR022225">
    <property type="entry name" value="Phage_tail_fibre_N"/>
</dbReference>
<dbReference type="InterPro" id="IPR051934">
    <property type="entry name" value="Phage_Tail_Fiber_Structural"/>
</dbReference>
<feature type="domain" description="Phage tail fibre protein N-terminal" evidence="3">
    <location>
        <begin position="6"/>
        <end position="153"/>
    </location>
</feature>
<evidence type="ECO:0000259" key="3">
    <source>
        <dbReference type="Pfam" id="PF12571"/>
    </source>
</evidence>
<proteinExistence type="predicted"/>
<reference evidence="5" key="2">
    <citation type="submission" date="2019-10" db="EMBL/GenBank/DDBJ databases">
        <authorList>
            <consortium name="NCBI Pathogen Detection Project"/>
        </authorList>
    </citation>
    <scope>NUCLEOTIDE SEQUENCE</scope>
    <source>
        <strain evidence="5">Salmonella enterica</strain>
    </source>
</reference>
<evidence type="ECO:0000313" key="6">
    <source>
        <dbReference type="EMBL" id="HAB6337453.1"/>
    </source>
</evidence>
<dbReference type="PANTHER" id="PTHR35191">
    <property type="entry name" value="PROPHAGE SIDE TAIL FIBER PROTEIN HOMOLOG STFQ-RELATED"/>
    <property type="match status" value="1"/>
</dbReference>
<evidence type="ECO:0000313" key="5">
    <source>
        <dbReference type="EMBL" id="HAB3965907.1"/>
    </source>
</evidence>
<organism evidence="5">
    <name type="scientific">Salmonella diarizonae</name>
    <dbReference type="NCBI Taxonomy" id="59204"/>
    <lineage>
        <taxon>Bacteria</taxon>
        <taxon>Pseudomonadati</taxon>
        <taxon>Pseudomonadota</taxon>
        <taxon>Gammaproteobacteria</taxon>
        <taxon>Enterobacterales</taxon>
        <taxon>Enterobacteriaceae</taxon>
        <taxon>Salmonella</taxon>
    </lineage>
</organism>
<dbReference type="InterPro" id="IPR048388">
    <property type="entry name" value="Gp37_trimer"/>
</dbReference>
<evidence type="ECO:0000256" key="2">
    <source>
        <dbReference type="ARBA" id="ARBA00022581"/>
    </source>
</evidence>
<protein>
    <submittedName>
        <fullName evidence="5">Phage tail protein</fullName>
    </submittedName>
</protein>
<gene>
    <name evidence="6" type="ORF">GB480_00350</name>
    <name evidence="5" type="ORF">GBX62_18200</name>
</gene>
<accession>A0A6Y1QYN3</accession>
<evidence type="ECO:0000256" key="1">
    <source>
        <dbReference type="ARBA" id="ARBA00004328"/>
    </source>
</evidence>
<feature type="domain" description="Tail fibre protein gp37 trimerization region" evidence="4">
    <location>
        <begin position="412"/>
        <end position="489"/>
    </location>
</feature>
<comment type="caution">
    <text evidence="5">The sequence shown here is derived from an EMBL/GenBank/DDBJ whole genome shotgun (WGS) entry which is preliminary data.</text>
</comment>
<dbReference type="InterPro" id="IPR005068">
    <property type="entry name" value="Phage_lambda_Stf-r2"/>
</dbReference>
<dbReference type="Pfam" id="PF03406">
    <property type="entry name" value="Phage_fiber_2"/>
    <property type="match status" value="1"/>
</dbReference>
<dbReference type="Pfam" id="PF20744">
    <property type="entry name" value="gp37_trimer"/>
    <property type="match status" value="1"/>
</dbReference>
<dbReference type="EMBL" id="DAAHJH010000001">
    <property type="protein sequence ID" value="HAB6337453.1"/>
    <property type="molecule type" value="Genomic_DNA"/>
</dbReference>
<reference evidence="5" key="1">
    <citation type="journal article" date="2018" name="Genome Biol.">
        <title>SKESA: strategic k-mer extension for scrupulous assemblies.</title>
        <authorList>
            <person name="Souvorov A."/>
            <person name="Agarwala R."/>
            <person name="Lipman D.J."/>
        </authorList>
    </citation>
    <scope>NUCLEOTIDE SEQUENCE</scope>
    <source>
        <strain evidence="5">Salmonella enterica</strain>
    </source>
</reference>
<dbReference type="PANTHER" id="PTHR35191:SF1">
    <property type="entry name" value="PROPHAGE SIDE TAIL FIBER PROTEIN HOMOLOG STFQ-RELATED"/>
    <property type="match status" value="1"/>
</dbReference>
<comment type="subcellular location">
    <subcellularLocation>
        <location evidence="1">Virion</location>
    </subcellularLocation>
</comment>
<evidence type="ECO:0000259" key="4">
    <source>
        <dbReference type="Pfam" id="PF20744"/>
    </source>
</evidence>
<dbReference type="GO" id="GO:0046718">
    <property type="term" value="P:symbiont entry into host cell"/>
    <property type="evidence" value="ECO:0007669"/>
    <property type="project" value="InterPro"/>
</dbReference>
<sequence>MPASPKFKTIITDYGKQRLIAAMSPGGTKLTLTQMAVGDGGGNPTNPDTTNTALVNEVWRAAVNSVSVDKTHSNIIIVELLIPAEVGGFWIREAGIYDEFNKLVAICSLPASEKPLLEQGSGRAQTVRMTLVISDLSTINITIDSTTIIATNDYVDNSLKEHEKSRNHPDATLTDKGFVKLYSGVTSIDETMAATPKAVKIAMDNASARLAKERNLADLTNVPLARQSLQLGNSATLNVGTTQDTVAAGDDSRITGAMQKDQNGEDIPDKGLFSQNIGAAVAFSGGFSIGGDSNPWTTAEFISWLESMGAFNHPYWMCRGSWSYALNKTITDTGCGNICLAGAVVEVMGFHNALTIRVTTPTTTSGGGIASAQFTYINNGDGYSPGWRREFSRTGDEMTGNLYLKNDGRVNFCIMNEDGTPRMWLFKDKGGDGIHINNGNDGGGDYVFHKDGSFYAPLAVRAGGSKKLAVRSDNNSALSAHFNLWGDANRPTVIELDDDQGWHLYSQRNTDGSVVFYVNGDIHANTLSAGAAIYANNGDVFGTAWGGGNAAWLSGYLYSNMVKAVRLGPVALSGGLWRDYQLGGGQVVTGFHTDGSWEMEGGDDKVYYRPIQYLVGETWVTAPSV</sequence>
<keyword evidence="2" id="KW-0945">Host-virus interaction</keyword>
<dbReference type="GO" id="GO:0019062">
    <property type="term" value="P:virion attachment to host cell"/>
    <property type="evidence" value="ECO:0007669"/>
    <property type="project" value="InterPro"/>
</dbReference>
<name>A0A6Y1QYN3_SALDZ</name>
<dbReference type="AlphaFoldDB" id="A0A6Y1QYN3"/>